<dbReference type="AlphaFoldDB" id="A0A6L3T8L0"/>
<gene>
    <name evidence="2" type="ORF">F6X53_09200</name>
</gene>
<reference evidence="2 3" key="1">
    <citation type="submission" date="2019-09" db="EMBL/GenBank/DDBJ databases">
        <title>YIM 48816 draft genome.</title>
        <authorList>
            <person name="Jiang L."/>
        </authorList>
    </citation>
    <scope>NUCLEOTIDE SEQUENCE [LARGE SCALE GENOMIC DNA]</scope>
    <source>
        <strain evidence="2 3">YIM 48816</strain>
    </source>
</reference>
<organism evidence="2 3">
    <name type="scientific">Methylobacterium soli</name>
    <dbReference type="NCBI Taxonomy" id="553447"/>
    <lineage>
        <taxon>Bacteria</taxon>
        <taxon>Pseudomonadati</taxon>
        <taxon>Pseudomonadota</taxon>
        <taxon>Alphaproteobacteria</taxon>
        <taxon>Hyphomicrobiales</taxon>
        <taxon>Methylobacteriaceae</taxon>
        <taxon>Methylobacterium</taxon>
    </lineage>
</organism>
<evidence type="ECO:0008006" key="4">
    <source>
        <dbReference type="Google" id="ProtNLM"/>
    </source>
</evidence>
<feature type="compositionally biased region" description="Low complexity" evidence="1">
    <location>
        <begin position="162"/>
        <end position="180"/>
    </location>
</feature>
<evidence type="ECO:0000256" key="1">
    <source>
        <dbReference type="SAM" id="MobiDB-lite"/>
    </source>
</evidence>
<sequence>MNPPIPTLRAGLAGTSPLPRAGAALMGLLAVAALAWPVDGTAPPAAAPVARPVAEGPGAALARPLFDPLRRAWTARGSRADLAVEAPTALRVRGILVEARARLALIDDGGPEPAWLGEGAGRGAWRVVGIEPGQVRISDGGRLYTLDFLGEPVPLRPPPRRPAAAGAAAGPPAGASAPLGLRPSLAAADAPVRRIAIAP</sequence>
<feature type="region of interest" description="Disordered" evidence="1">
    <location>
        <begin position="155"/>
        <end position="180"/>
    </location>
</feature>
<evidence type="ECO:0000313" key="2">
    <source>
        <dbReference type="EMBL" id="KAB1079916.1"/>
    </source>
</evidence>
<accession>A0A6L3T8L0</accession>
<dbReference type="Proteomes" id="UP000474159">
    <property type="component" value="Unassembled WGS sequence"/>
</dbReference>
<proteinExistence type="predicted"/>
<comment type="caution">
    <text evidence="2">The sequence shown here is derived from an EMBL/GenBank/DDBJ whole genome shotgun (WGS) entry which is preliminary data.</text>
</comment>
<protein>
    <recommendedName>
        <fullName evidence="4">General secretion pathway protein GspN</fullName>
    </recommendedName>
</protein>
<dbReference type="EMBL" id="VZZK01000007">
    <property type="protein sequence ID" value="KAB1079916.1"/>
    <property type="molecule type" value="Genomic_DNA"/>
</dbReference>
<evidence type="ECO:0000313" key="3">
    <source>
        <dbReference type="Proteomes" id="UP000474159"/>
    </source>
</evidence>
<name>A0A6L3T8L0_9HYPH</name>
<dbReference type="RefSeq" id="WP_150999710.1">
    <property type="nucleotide sequence ID" value="NZ_VZZK01000007.1"/>
</dbReference>
<dbReference type="OrthoDB" id="7992353at2"/>
<keyword evidence="3" id="KW-1185">Reference proteome</keyword>